<feature type="transmembrane region" description="Helical" evidence="1">
    <location>
        <begin position="27"/>
        <end position="45"/>
    </location>
</feature>
<dbReference type="InterPro" id="IPR008969">
    <property type="entry name" value="CarboxyPept-like_regulatory"/>
</dbReference>
<accession>A0A1F7X581</accession>
<dbReference type="STRING" id="1802479.A2Y68_01875"/>
<name>A0A1F7X581_9BACT</name>
<protein>
    <recommendedName>
        <fullName evidence="4">PrgI family protein</fullName>
    </recommendedName>
</protein>
<reference evidence="2 3" key="1">
    <citation type="journal article" date="2016" name="Nat. Commun.">
        <title>Thousands of microbial genomes shed light on interconnected biogeochemical processes in an aquifer system.</title>
        <authorList>
            <person name="Anantharaman K."/>
            <person name="Brown C.T."/>
            <person name="Hug L.A."/>
            <person name="Sharon I."/>
            <person name="Castelle C.J."/>
            <person name="Probst A.J."/>
            <person name="Thomas B.C."/>
            <person name="Singh A."/>
            <person name="Wilkins M.J."/>
            <person name="Karaoz U."/>
            <person name="Brodie E.L."/>
            <person name="Williams K.H."/>
            <person name="Hubbard S.S."/>
            <person name="Banfield J.F."/>
        </authorList>
    </citation>
    <scope>NUCLEOTIDE SEQUENCE [LARGE SCALE GENOMIC DNA]</scope>
</reference>
<gene>
    <name evidence="2" type="ORF">A2Y68_01875</name>
</gene>
<evidence type="ECO:0000313" key="2">
    <source>
        <dbReference type="EMBL" id="OGM10167.1"/>
    </source>
</evidence>
<dbReference type="Proteomes" id="UP000176778">
    <property type="component" value="Unassembled WGS sequence"/>
</dbReference>
<keyword evidence="1" id="KW-0472">Membrane</keyword>
<evidence type="ECO:0008006" key="4">
    <source>
        <dbReference type="Google" id="ProtNLM"/>
    </source>
</evidence>
<keyword evidence="1" id="KW-1133">Transmembrane helix</keyword>
<keyword evidence="1" id="KW-0812">Transmembrane</keyword>
<dbReference type="EMBL" id="MGFR01000001">
    <property type="protein sequence ID" value="OGM10167.1"/>
    <property type="molecule type" value="Genomic_DNA"/>
</dbReference>
<organism evidence="2 3">
    <name type="scientific">Candidatus Woesebacteria bacterium RBG_13_46_13</name>
    <dbReference type="NCBI Taxonomy" id="1802479"/>
    <lineage>
        <taxon>Bacteria</taxon>
        <taxon>Candidatus Woeseibacteriota</taxon>
    </lineage>
</organism>
<sequence>MEQQHAIPQQISSYQFRLVGDMTLKQFFQLAGGALVSLLFYASPLPALIKWPFIIFFALLGVALAFLPFEERPLEKWIVAFFRSVYSPTLFYWRKAQVPAVFFQEEAAPTGLAPAPQKPAGGFISITAPAGTVFSKLEEAEKSFLSSIGQLFGATAPSGPIASQVSAPLPGDTAKKEDIQVPYNAPVQYQAGLAPKVVVEEKPAPEAAPTELKTTSVAPAVMTQRVYGQRAQYSIEAAPPNPPTVPNTIVGQIFDTQGKIINGAILEIRDAAGRPVRALKSNMLGHFLIVTPLQNGNYDIIIEKEGLNFEPITFEAKGEIVPPMAIRAKGAQKILATEEVISSNQIAQT</sequence>
<dbReference type="AlphaFoldDB" id="A0A1F7X581"/>
<proteinExistence type="predicted"/>
<evidence type="ECO:0000256" key="1">
    <source>
        <dbReference type="SAM" id="Phobius"/>
    </source>
</evidence>
<evidence type="ECO:0000313" key="3">
    <source>
        <dbReference type="Proteomes" id="UP000176778"/>
    </source>
</evidence>
<comment type="caution">
    <text evidence="2">The sequence shown here is derived from an EMBL/GenBank/DDBJ whole genome shotgun (WGS) entry which is preliminary data.</text>
</comment>
<dbReference type="SUPFAM" id="SSF49464">
    <property type="entry name" value="Carboxypeptidase regulatory domain-like"/>
    <property type="match status" value="1"/>
</dbReference>